<dbReference type="SUPFAM" id="SSF53187">
    <property type="entry name" value="Zn-dependent exopeptidases"/>
    <property type="match status" value="1"/>
</dbReference>
<gene>
    <name evidence="6" type="ORF">SAMN05428998_10292</name>
</gene>
<dbReference type="PANTHER" id="PTHR37326">
    <property type="entry name" value="BLL3975 PROTEIN"/>
    <property type="match status" value="1"/>
</dbReference>
<dbReference type="InterPro" id="IPR055438">
    <property type="entry name" value="AstE_AspA_cat"/>
</dbReference>
<reference evidence="6 7" key="1">
    <citation type="submission" date="2017-04" db="EMBL/GenBank/DDBJ databases">
        <authorList>
            <person name="Afonso C.L."/>
            <person name="Miller P.J."/>
            <person name="Scott M.A."/>
            <person name="Spackman E."/>
            <person name="Goraichik I."/>
            <person name="Dimitrov K.M."/>
            <person name="Suarez D.L."/>
            <person name="Swayne D.E."/>
        </authorList>
    </citation>
    <scope>NUCLEOTIDE SEQUENCE [LARGE SCALE GENOMIC DNA]</scope>
    <source>
        <strain evidence="6 7">USBA 355</strain>
    </source>
</reference>
<name>A0A1Y6BD71_9PROT</name>
<dbReference type="EMBL" id="FWZX01000002">
    <property type="protein sequence ID" value="SME97626.1"/>
    <property type="molecule type" value="Genomic_DNA"/>
</dbReference>
<feature type="domain" description="Succinylglutamate desuccinylase/Aspartoacylase catalytic" evidence="5">
    <location>
        <begin position="33"/>
        <end position="266"/>
    </location>
</feature>
<accession>A0A1Y6BD71</accession>
<keyword evidence="3" id="KW-0378">Hydrolase</keyword>
<evidence type="ECO:0000256" key="4">
    <source>
        <dbReference type="ARBA" id="ARBA00022833"/>
    </source>
</evidence>
<keyword evidence="7" id="KW-1185">Reference proteome</keyword>
<dbReference type="AlphaFoldDB" id="A0A1Y6BD71"/>
<keyword evidence="2" id="KW-0479">Metal-binding</keyword>
<dbReference type="Proteomes" id="UP000192917">
    <property type="component" value="Unassembled WGS sequence"/>
</dbReference>
<evidence type="ECO:0000256" key="2">
    <source>
        <dbReference type="ARBA" id="ARBA00022723"/>
    </source>
</evidence>
<dbReference type="PANTHER" id="PTHR37326:SF1">
    <property type="entry name" value="BLL3975 PROTEIN"/>
    <property type="match status" value="1"/>
</dbReference>
<dbReference type="GO" id="GO:0016788">
    <property type="term" value="F:hydrolase activity, acting on ester bonds"/>
    <property type="evidence" value="ECO:0007669"/>
    <property type="project" value="InterPro"/>
</dbReference>
<evidence type="ECO:0000313" key="7">
    <source>
        <dbReference type="Proteomes" id="UP000192917"/>
    </source>
</evidence>
<dbReference type="Gene3D" id="3.40.630.10">
    <property type="entry name" value="Zn peptidases"/>
    <property type="match status" value="1"/>
</dbReference>
<dbReference type="RefSeq" id="WP_085121173.1">
    <property type="nucleotide sequence ID" value="NZ_FWZX01000002.1"/>
</dbReference>
<dbReference type="InterPro" id="IPR053138">
    <property type="entry name" value="N-alpha-Ac-DABA_deacetylase"/>
</dbReference>
<dbReference type="GO" id="GO:0046872">
    <property type="term" value="F:metal ion binding"/>
    <property type="evidence" value="ECO:0007669"/>
    <property type="project" value="UniProtKB-KW"/>
</dbReference>
<sequence>MPRQIERILLSRPAPGTERVLRVYRWGDPEARPKAYIQASLHADETPGLLVAHHLTRLLDAADAEGRIRGQVVLVPYANPIGLAQFVNGQQLGRYELNGGGNFNRNWPDLAALVEDELEGRLTGDAEANVALIRGVLKAALERQPEPNKELDRLRLALARRACDADLVLDLHCDDDSLFHLFAIPQHWPALEDLARELGTRAVLLAEDSGGGSFDEALSGPWLRLARRFPDAPIPPACQSATVELRGAADVRDELAAADAAALLRLLVRRGYLEGAVGELPDALCEATDLDATDTIKAPAAGVLSYRIELGERVGKGEVVADLIDPAAEDPLAGRSTIVSGTDGFLLSRRSRKFVTAGESVAKVVGSEPLPHRRGYLLED</sequence>
<dbReference type="CDD" id="cd06250">
    <property type="entry name" value="M14_PaAOTO_like"/>
    <property type="match status" value="1"/>
</dbReference>
<evidence type="ECO:0000256" key="1">
    <source>
        <dbReference type="ARBA" id="ARBA00001947"/>
    </source>
</evidence>
<evidence type="ECO:0000256" key="3">
    <source>
        <dbReference type="ARBA" id="ARBA00022801"/>
    </source>
</evidence>
<dbReference type="Pfam" id="PF24827">
    <property type="entry name" value="AstE_AspA_cat"/>
    <property type="match status" value="1"/>
</dbReference>
<proteinExistence type="predicted"/>
<evidence type="ECO:0000313" key="6">
    <source>
        <dbReference type="EMBL" id="SME97626.1"/>
    </source>
</evidence>
<protein>
    <recommendedName>
        <fullName evidence="5">Succinylglutamate desuccinylase/Aspartoacylase catalytic domain-containing protein</fullName>
    </recommendedName>
</protein>
<keyword evidence="4" id="KW-0862">Zinc</keyword>
<comment type="cofactor">
    <cofactor evidence="1">
        <name>Zn(2+)</name>
        <dbReference type="ChEBI" id="CHEBI:29105"/>
    </cofactor>
</comment>
<dbReference type="STRING" id="560819.SAMN05428998_10292"/>
<organism evidence="6 7">
    <name type="scientific">Tistlia consotensis USBA 355</name>
    <dbReference type="NCBI Taxonomy" id="560819"/>
    <lineage>
        <taxon>Bacteria</taxon>
        <taxon>Pseudomonadati</taxon>
        <taxon>Pseudomonadota</taxon>
        <taxon>Alphaproteobacteria</taxon>
        <taxon>Rhodospirillales</taxon>
        <taxon>Rhodovibrionaceae</taxon>
        <taxon>Tistlia</taxon>
    </lineage>
</organism>
<evidence type="ECO:0000259" key="5">
    <source>
        <dbReference type="Pfam" id="PF24827"/>
    </source>
</evidence>